<evidence type="ECO:0000313" key="2">
    <source>
        <dbReference type="Proteomes" id="UP001060215"/>
    </source>
</evidence>
<reference evidence="1 2" key="1">
    <citation type="journal article" date="2022" name="Plant J.">
        <title>Chromosome-level genome of Camellia lanceoleosa provides a valuable resource for understanding genome evolution and self-incompatibility.</title>
        <authorList>
            <person name="Gong W."/>
            <person name="Xiao S."/>
            <person name="Wang L."/>
            <person name="Liao Z."/>
            <person name="Chang Y."/>
            <person name="Mo W."/>
            <person name="Hu G."/>
            <person name="Li W."/>
            <person name="Zhao G."/>
            <person name="Zhu H."/>
            <person name="Hu X."/>
            <person name="Ji K."/>
            <person name="Xiang X."/>
            <person name="Song Q."/>
            <person name="Yuan D."/>
            <person name="Jin S."/>
            <person name="Zhang L."/>
        </authorList>
    </citation>
    <scope>NUCLEOTIDE SEQUENCE [LARGE SCALE GENOMIC DNA]</scope>
    <source>
        <strain evidence="1">SQ_2022a</strain>
    </source>
</reference>
<organism evidence="1 2">
    <name type="scientific">Camellia lanceoleosa</name>
    <dbReference type="NCBI Taxonomy" id="1840588"/>
    <lineage>
        <taxon>Eukaryota</taxon>
        <taxon>Viridiplantae</taxon>
        <taxon>Streptophyta</taxon>
        <taxon>Embryophyta</taxon>
        <taxon>Tracheophyta</taxon>
        <taxon>Spermatophyta</taxon>
        <taxon>Magnoliopsida</taxon>
        <taxon>eudicotyledons</taxon>
        <taxon>Gunneridae</taxon>
        <taxon>Pentapetalae</taxon>
        <taxon>asterids</taxon>
        <taxon>Ericales</taxon>
        <taxon>Theaceae</taxon>
        <taxon>Camellia</taxon>
    </lineage>
</organism>
<keyword evidence="2" id="KW-1185">Reference proteome</keyword>
<proteinExistence type="predicted"/>
<evidence type="ECO:0000313" key="1">
    <source>
        <dbReference type="EMBL" id="KAI7999400.1"/>
    </source>
</evidence>
<gene>
    <name evidence="1" type="ORF">LOK49_LG09G00773</name>
</gene>
<sequence>MAGWENTKAESLYDDRENQVKQGQSIADSSIFRSFVDSQIQQNTVPKLEDLLGRESSLLVGYSHSTSSSTSSQSPPRSSRLHLLPPVSSRMSTQSLEVSTISRSPTQHWTKAAIGTPRNRKIRALAENTEGSWVDDESSGEEDAASSNVSVAFHSENGGHGGAFKL</sequence>
<protein>
    <submittedName>
        <fullName evidence="1">Uncharacterized protein</fullName>
    </submittedName>
</protein>
<accession>A0ACC0GGT5</accession>
<comment type="caution">
    <text evidence="1">The sequence shown here is derived from an EMBL/GenBank/DDBJ whole genome shotgun (WGS) entry which is preliminary data.</text>
</comment>
<name>A0ACC0GGT5_9ERIC</name>
<dbReference type="EMBL" id="CM045765">
    <property type="protein sequence ID" value="KAI7999400.1"/>
    <property type="molecule type" value="Genomic_DNA"/>
</dbReference>
<dbReference type="Proteomes" id="UP001060215">
    <property type="component" value="Chromosome 8"/>
</dbReference>